<dbReference type="Gene3D" id="6.10.280.50">
    <property type="match status" value="1"/>
</dbReference>
<dbReference type="RefSeq" id="WP_284358776.1">
    <property type="nucleotide sequence ID" value="NZ_BPFZ01000002.1"/>
</dbReference>
<keyword evidence="1" id="KW-0175">Coiled coil</keyword>
<keyword evidence="3" id="KW-1185">Reference proteome</keyword>
<proteinExistence type="predicted"/>
<protein>
    <recommendedName>
        <fullName evidence="4">DUF465 domain-containing protein</fullName>
    </recommendedName>
</protein>
<sequence>MASDWDSPSENADTARLEAKIEALREEHRALDIAIEALQAAAPHNQISIMRLKRRKLSLKDEIVYWEDQRTPDIIA</sequence>
<gene>
    <name evidence="2" type="ORF">PsB1_0441</name>
</gene>
<feature type="coiled-coil region" evidence="1">
    <location>
        <begin position="14"/>
        <end position="41"/>
    </location>
</feature>
<dbReference type="InterPro" id="IPR038444">
    <property type="entry name" value="DUF465_sf"/>
</dbReference>
<reference evidence="2" key="1">
    <citation type="submission" date="2021-05" db="EMBL/GenBank/DDBJ databases">
        <authorList>
            <person name="Tanabe Y."/>
        </authorList>
    </citation>
    <scope>NUCLEOTIDE SEQUENCE</scope>
    <source>
        <strain evidence="2">BOTRYCO-1</strain>
    </source>
</reference>
<evidence type="ECO:0000313" key="3">
    <source>
        <dbReference type="Proteomes" id="UP001161064"/>
    </source>
</evidence>
<comment type="caution">
    <text evidence="2">The sequence shown here is derived from an EMBL/GenBank/DDBJ whole genome shotgun (WGS) entry which is preliminary data.</text>
</comment>
<evidence type="ECO:0000256" key="1">
    <source>
        <dbReference type="SAM" id="Coils"/>
    </source>
</evidence>
<evidence type="ECO:0008006" key="4">
    <source>
        <dbReference type="Google" id="ProtNLM"/>
    </source>
</evidence>
<dbReference type="Proteomes" id="UP001161064">
    <property type="component" value="Unassembled WGS sequence"/>
</dbReference>
<reference evidence="2" key="2">
    <citation type="journal article" date="2023" name="ISME Commun">
        <title>Characterization of a bloom-associated alphaproteobacterial lineage, 'Candidatus Phycosocius': insights into freshwater algal-bacterial interactions.</title>
        <authorList>
            <person name="Tanabe Y."/>
            <person name="Yamaguchi H."/>
            <person name="Yoshida M."/>
            <person name="Kai A."/>
            <person name="Okazaki Y."/>
        </authorList>
    </citation>
    <scope>NUCLEOTIDE SEQUENCE</scope>
    <source>
        <strain evidence="2">BOTRYCO-1</strain>
    </source>
</reference>
<dbReference type="Pfam" id="PF04325">
    <property type="entry name" value="DUF465"/>
    <property type="match status" value="1"/>
</dbReference>
<evidence type="ECO:0000313" key="2">
    <source>
        <dbReference type="EMBL" id="GIU66287.1"/>
    </source>
</evidence>
<organism evidence="2 3">
    <name type="scientific">Candidatus Phycosocius spiralis</name>
    <dbReference type="NCBI Taxonomy" id="2815099"/>
    <lineage>
        <taxon>Bacteria</taxon>
        <taxon>Pseudomonadati</taxon>
        <taxon>Pseudomonadota</taxon>
        <taxon>Alphaproteobacteria</taxon>
        <taxon>Caulobacterales</taxon>
        <taxon>Caulobacterales incertae sedis</taxon>
        <taxon>Candidatus Phycosocius</taxon>
    </lineage>
</organism>
<accession>A0ABQ4PTE8</accession>
<dbReference type="InterPro" id="IPR007420">
    <property type="entry name" value="DUF465"/>
</dbReference>
<name>A0ABQ4PTE8_9PROT</name>
<dbReference type="EMBL" id="BPFZ01000002">
    <property type="protein sequence ID" value="GIU66287.1"/>
    <property type="molecule type" value="Genomic_DNA"/>
</dbReference>